<dbReference type="CDD" id="cd07989">
    <property type="entry name" value="LPLAT_AGPAT-like"/>
    <property type="match status" value="1"/>
</dbReference>
<reference evidence="4" key="1">
    <citation type="submission" date="2021-01" db="EMBL/GenBank/DDBJ databases">
        <title>Genome public.</title>
        <authorList>
            <person name="Liu C."/>
            <person name="Sun Q."/>
        </authorList>
    </citation>
    <scope>NUCLEOTIDE SEQUENCE</scope>
    <source>
        <strain evidence="4">M6</strain>
    </source>
</reference>
<dbReference type="InterPro" id="IPR002123">
    <property type="entry name" value="Plipid/glycerol_acylTrfase"/>
</dbReference>
<dbReference type="Pfam" id="PF01553">
    <property type="entry name" value="Acyltransferase"/>
    <property type="match status" value="1"/>
</dbReference>
<dbReference type="SUPFAM" id="SSF69593">
    <property type="entry name" value="Glycerol-3-phosphate (1)-acyltransferase"/>
    <property type="match status" value="1"/>
</dbReference>
<evidence type="ECO:0000256" key="2">
    <source>
        <dbReference type="ARBA" id="ARBA00023315"/>
    </source>
</evidence>
<dbReference type="EMBL" id="JAEQMG010000149">
    <property type="protein sequence ID" value="MBK6089756.1"/>
    <property type="molecule type" value="Genomic_DNA"/>
</dbReference>
<gene>
    <name evidence="4" type="ORF">JKK62_14085</name>
</gene>
<dbReference type="AlphaFoldDB" id="A0A934WTP6"/>
<dbReference type="PANTHER" id="PTHR10434">
    <property type="entry name" value="1-ACYL-SN-GLYCEROL-3-PHOSPHATE ACYLTRANSFERASE"/>
    <property type="match status" value="1"/>
</dbReference>
<evidence type="ECO:0000313" key="5">
    <source>
        <dbReference type="Proteomes" id="UP000633365"/>
    </source>
</evidence>
<dbReference type="PANTHER" id="PTHR10434:SF11">
    <property type="entry name" value="1-ACYL-SN-GLYCEROL-3-PHOSPHATE ACYLTRANSFERASE"/>
    <property type="match status" value="1"/>
</dbReference>
<name>A0A934WTP6_9FIRM</name>
<keyword evidence="5" id="KW-1185">Reference proteome</keyword>
<keyword evidence="1" id="KW-0808">Transferase</keyword>
<dbReference type="GO" id="GO:0003841">
    <property type="term" value="F:1-acylglycerol-3-phosphate O-acyltransferase activity"/>
    <property type="evidence" value="ECO:0007669"/>
    <property type="project" value="TreeGrafter"/>
</dbReference>
<evidence type="ECO:0000313" key="4">
    <source>
        <dbReference type="EMBL" id="MBK6089756.1"/>
    </source>
</evidence>
<protein>
    <submittedName>
        <fullName evidence="4">1-acyl-sn-glycerol-3-phosphate acyltransferase</fullName>
    </submittedName>
</protein>
<evidence type="ECO:0000259" key="3">
    <source>
        <dbReference type="SMART" id="SM00563"/>
    </source>
</evidence>
<accession>A0A934WTP6</accession>
<keyword evidence="2 4" id="KW-0012">Acyltransferase</keyword>
<comment type="caution">
    <text evidence="4">The sequence shown here is derived from an EMBL/GenBank/DDBJ whole genome shotgun (WGS) entry which is preliminary data.</text>
</comment>
<evidence type="ECO:0000256" key="1">
    <source>
        <dbReference type="ARBA" id="ARBA00022679"/>
    </source>
</evidence>
<dbReference type="GO" id="GO:0006654">
    <property type="term" value="P:phosphatidic acid biosynthetic process"/>
    <property type="evidence" value="ECO:0007669"/>
    <property type="project" value="TreeGrafter"/>
</dbReference>
<organism evidence="4 5">
    <name type="scientific">Ruminococcus difficilis</name>
    <dbReference type="NCBI Taxonomy" id="2763069"/>
    <lineage>
        <taxon>Bacteria</taxon>
        <taxon>Bacillati</taxon>
        <taxon>Bacillota</taxon>
        <taxon>Clostridia</taxon>
        <taxon>Eubacteriales</taxon>
        <taxon>Oscillospiraceae</taxon>
        <taxon>Ruminococcus</taxon>
    </lineage>
</organism>
<proteinExistence type="predicted"/>
<dbReference type="SMART" id="SM00563">
    <property type="entry name" value="PlsC"/>
    <property type="match status" value="1"/>
</dbReference>
<dbReference type="Proteomes" id="UP000633365">
    <property type="component" value="Unassembled WGS sequence"/>
</dbReference>
<feature type="domain" description="Phospholipid/glycerol acyltransferase" evidence="3">
    <location>
        <begin position="42"/>
        <end position="157"/>
    </location>
</feature>
<sequence length="213" mass="24291">MFYCLFNWFVKLTGWPIQLLCFRKKIYYENKAVQSRRIKGKAIVISNHLSVYDYPVAMFVFFGRTLRFQMSELVMKKPILGTFLKMLGGIYVDRDSHDFAFMAKCEKILSKGGVIGICPEGRLPRKDEPRPLPFKTGAAYLALMTDTPIIPMVTNGLYFNFKERARVIIGTPIIPSQVADPALSDKENIAALTDLMRNKTINLGKLLHEQSTE</sequence>
<dbReference type="RefSeq" id="WP_201428463.1">
    <property type="nucleotide sequence ID" value="NZ_JAEQMG010000149.1"/>
</dbReference>